<keyword evidence="3" id="KW-1185">Reference proteome</keyword>
<reference evidence="2 3" key="1">
    <citation type="submission" date="2016-10" db="EMBL/GenBank/DDBJ databases">
        <authorList>
            <person name="de Groot N.N."/>
        </authorList>
    </citation>
    <scope>NUCLEOTIDE SEQUENCE [LARGE SCALE GENOMIC DNA]</scope>
    <source>
        <strain evidence="2 3">CGMCC 4.2026</strain>
    </source>
</reference>
<evidence type="ECO:0000256" key="1">
    <source>
        <dbReference type="SAM" id="MobiDB-lite"/>
    </source>
</evidence>
<proteinExistence type="predicted"/>
<name>A0A1H8J523_9ACTN</name>
<dbReference type="EMBL" id="FODD01000009">
    <property type="protein sequence ID" value="SEN75681.1"/>
    <property type="molecule type" value="Genomic_DNA"/>
</dbReference>
<sequence length="67" mass="7531">MMNGRERTHRRKPQRGTRGTAGEVFLVGMDRQGVVRISRTVDAQTLGLYLHEIADDLIAGRGTRPVR</sequence>
<feature type="region of interest" description="Disordered" evidence="1">
    <location>
        <begin position="1"/>
        <end position="23"/>
    </location>
</feature>
<gene>
    <name evidence="2" type="ORF">SAMN05216267_1009171</name>
</gene>
<evidence type="ECO:0000313" key="3">
    <source>
        <dbReference type="Proteomes" id="UP000181951"/>
    </source>
</evidence>
<dbReference type="OrthoDB" id="9759608at2"/>
<evidence type="ECO:0000313" key="2">
    <source>
        <dbReference type="EMBL" id="SEN75681.1"/>
    </source>
</evidence>
<protein>
    <submittedName>
        <fullName evidence="2">Uncharacterized protein</fullName>
    </submittedName>
</protein>
<dbReference type="AlphaFoldDB" id="A0A1H8J523"/>
<dbReference type="RefSeq" id="WP_141726030.1">
    <property type="nucleotide sequence ID" value="NZ_FODD01000009.1"/>
</dbReference>
<accession>A0A1H8J523</accession>
<dbReference type="Proteomes" id="UP000181951">
    <property type="component" value="Unassembled WGS sequence"/>
</dbReference>
<organism evidence="2 3">
    <name type="scientific">Actinacidiphila rubida</name>
    <dbReference type="NCBI Taxonomy" id="310780"/>
    <lineage>
        <taxon>Bacteria</taxon>
        <taxon>Bacillati</taxon>
        <taxon>Actinomycetota</taxon>
        <taxon>Actinomycetes</taxon>
        <taxon>Kitasatosporales</taxon>
        <taxon>Streptomycetaceae</taxon>
        <taxon>Actinacidiphila</taxon>
    </lineage>
</organism>